<proteinExistence type="predicted"/>
<dbReference type="Gene3D" id="1.10.150.50">
    <property type="entry name" value="Transcription Factor, Ets-1"/>
    <property type="match status" value="1"/>
</dbReference>
<dbReference type="GO" id="GO:0005634">
    <property type="term" value="C:nucleus"/>
    <property type="evidence" value="ECO:0007669"/>
    <property type="project" value="TreeGrafter"/>
</dbReference>
<name>A0A816UGS0_9BILA</name>
<reference evidence="3" key="1">
    <citation type="submission" date="2021-02" db="EMBL/GenBank/DDBJ databases">
        <authorList>
            <person name="Nowell W R."/>
        </authorList>
    </citation>
    <scope>NUCLEOTIDE SEQUENCE</scope>
</reference>
<evidence type="ECO:0000313" key="4">
    <source>
        <dbReference type="EMBL" id="CAF5046038.1"/>
    </source>
</evidence>
<dbReference type="PANTHER" id="PTHR12247">
    <property type="entry name" value="POLYCOMB GROUP PROTEIN"/>
    <property type="match status" value="1"/>
</dbReference>
<evidence type="ECO:0000313" key="5">
    <source>
        <dbReference type="Proteomes" id="UP000663824"/>
    </source>
</evidence>
<dbReference type="GO" id="GO:0003682">
    <property type="term" value="F:chromatin binding"/>
    <property type="evidence" value="ECO:0007669"/>
    <property type="project" value="TreeGrafter"/>
</dbReference>
<evidence type="ECO:0000259" key="2">
    <source>
        <dbReference type="SMART" id="SM00454"/>
    </source>
</evidence>
<dbReference type="SMART" id="SM00454">
    <property type="entry name" value="SAM"/>
    <property type="match status" value="1"/>
</dbReference>
<dbReference type="InterPro" id="IPR050548">
    <property type="entry name" value="PcG_chromatin_remod_factors"/>
</dbReference>
<comment type="caution">
    <text evidence="3">The sequence shown here is derived from an EMBL/GenBank/DDBJ whole genome shotgun (WGS) entry which is preliminary data.</text>
</comment>
<dbReference type="EMBL" id="CAJNRE010012280">
    <property type="protein sequence ID" value="CAF2108892.1"/>
    <property type="molecule type" value="Genomic_DNA"/>
</dbReference>
<dbReference type="Proteomes" id="UP000676336">
    <property type="component" value="Unassembled WGS sequence"/>
</dbReference>
<dbReference type="SUPFAM" id="SSF47769">
    <property type="entry name" value="SAM/Pointed domain"/>
    <property type="match status" value="1"/>
</dbReference>
<dbReference type="GO" id="GO:0042393">
    <property type="term" value="F:histone binding"/>
    <property type="evidence" value="ECO:0007669"/>
    <property type="project" value="TreeGrafter"/>
</dbReference>
<dbReference type="InterPro" id="IPR001660">
    <property type="entry name" value="SAM"/>
</dbReference>
<dbReference type="AlphaFoldDB" id="A0A816UGS0"/>
<gene>
    <name evidence="3" type="ORF">MBJ925_LOCUS23786</name>
    <name evidence="4" type="ORF">SMN809_LOCUS58917</name>
</gene>
<dbReference type="EMBL" id="CAJOBI010223004">
    <property type="protein sequence ID" value="CAF5046038.1"/>
    <property type="molecule type" value="Genomic_DNA"/>
</dbReference>
<dbReference type="Proteomes" id="UP000663824">
    <property type="component" value="Unassembled WGS sequence"/>
</dbReference>
<evidence type="ECO:0000256" key="1">
    <source>
        <dbReference type="SAM" id="MobiDB-lite"/>
    </source>
</evidence>
<dbReference type="InterPro" id="IPR013761">
    <property type="entry name" value="SAM/pointed_sf"/>
</dbReference>
<sequence length="240" mass="27440">MLLLRIALKKTRDGLYECCASHRIKKLKHKTKVIRICLDDNFSFSQVTQRGNNHHRQINSSSSSTTNHRRSGSYELDPWSNKQIKTRAFIQGTKLAKSNVTRATLDVTQINFSEIKYCNQVQNKNDIDVHNKSDYIKYNSRVSSISHSHANTRERNISNEDIRGNYGLSTNPNKWTVFEVGKLISHLTDDTIANAFYKFGISGKALLLLTKEILRDDMNINLGPSLIILNEISKLHQHGQ</sequence>
<feature type="region of interest" description="Disordered" evidence="1">
    <location>
        <begin position="49"/>
        <end position="77"/>
    </location>
</feature>
<protein>
    <recommendedName>
        <fullName evidence="2">SAM domain-containing protein</fullName>
    </recommendedName>
</protein>
<dbReference type="GO" id="GO:0045892">
    <property type="term" value="P:negative regulation of DNA-templated transcription"/>
    <property type="evidence" value="ECO:0007669"/>
    <property type="project" value="TreeGrafter"/>
</dbReference>
<organism evidence="3 5">
    <name type="scientific">Rotaria magnacalcarata</name>
    <dbReference type="NCBI Taxonomy" id="392030"/>
    <lineage>
        <taxon>Eukaryota</taxon>
        <taxon>Metazoa</taxon>
        <taxon>Spiralia</taxon>
        <taxon>Gnathifera</taxon>
        <taxon>Rotifera</taxon>
        <taxon>Eurotatoria</taxon>
        <taxon>Bdelloidea</taxon>
        <taxon>Philodinida</taxon>
        <taxon>Philodinidae</taxon>
        <taxon>Rotaria</taxon>
    </lineage>
</organism>
<dbReference type="Pfam" id="PF00536">
    <property type="entry name" value="SAM_1"/>
    <property type="match status" value="1"/>
</dbReference>
<accession>A0A816UGS0</accession>
<evidence type="ECO:0000313" key="3">
    <source>
        <dbReference type="EMBL" id="CAF2108892.1"/>
    </source>
</evidence>
<feature type="domain" description="SAM" evidence="2">
    <location>
        <begin position="172"/>
        <end position="238"/>
    </location>
</feature>